<evidence type="ECO:0000256" key="2">
    <source>
        <dbReference type="SAM" id="Phobius"/>
    </source>
</evidence>
<dbReference type="Proteomes" id="UP000285712">
    <property type="component" value="Unassembled WGS sequence"/>
</dbReference>
<dbReference type="AlphaFoldDB" id="A0A3R6ZA79"/>
<feature type="transmembrane region" description="Helical" evidence="2">
    <location>
        <begin position="31"/>
        <end position="52"/>
    </location>
</feature>
<name>A0A3R6ZA79_APHAT</name>
<feature type="region of interest" description="Disordered" evidence="1">
    <location>
        <begin position="93"/>
        <end position="119"/>
    </location>
</feature>
<keyword evidence="2" id="KW-0812">Transmembrane</keyword>
<comment type="caution">
    <text evidence="3">The sequence shown here is derived from an EMBL/GenBank/DDBJ whole genome shotgun (WGS) entry which is preliminary data.</text>
</comment>
<accession>A0A3R6ZA79</accession>
<keyword evidence="2" id="KW-1133">Transmembrane helix</keyword>
<evidence type="ECO:0000313" key="4">
    <source>
        <dbReference type="Proteomes" id="UP000285712"/>
    </source>
</evidence>
<organism evidence="3 4">
    <name type="scientific">Aphanomyces astaci</name>
    <name type="common">Crayfish plague agent</name>
    <dbReference type="NCBI Taxonomy" id="112090"/>
    <lineage>
        <taxon>Eukaryota</taxon>
        <taxon>Sar</taxon>
        <taxon>Stramenopiles</taxon>
        <taxon>Oomycota</taxon>
        <taxon>Saprolegniomycetes</taxon>
        <taxon>Saprolegniales</taxon>
        <taxon>Verrucalvaceae</taxon>
        <taxon>Aphanomyces</taxon>
    </lineage>
</organism>
<evidence type="ECO:0000256" key="1">
    <source>
        <dbReference type="SAM" id="MobiDB-lite"/>
    </source>
</evidence>
<keyword evidence="2" id="KW-0472">Membrane</keyword>
<evidence type="ECO:0000313" key="3">
    <source>
        <dbReference type="EMBL" id="RHY84279.1"/>
    </source>
</evidence>
<gene>
    <name evidence="3" type="ORF">DYB35_011542</name>
</gene>
<protein>
    <submittedName>
        <fullName evidence="3">Uncharacterized protein</fullName>
    </submittedName>
</protein>
<sequence>MIHRITRYADVGKHLSELFPIKHPQVETSRMLLFMFAVLVFVICLEMFLHVMEHTTKRKPKYTDMLHKTTQELMIVGLIYLLVKLCVSTGLAKGNGLSSRCLGSDSNDKKVYDPRAPPV</sequence>
<feature type="transmembrane region" description="Helical" evidence="2">
    <location>
        <begin position="73"/>
        <end position="92"/>
    </location>
</feature>
<dbReference type="EMBL" id="QUTG01006286">
    <property type="protein sequence ID" value="RHY84279.1"/>
    <property type="molecule type" value="Genomic_DNA"/>
</dbReference>
<proteinExistence type="predicted"/>
<reference evidence="3 4" key="1">
    <citation type="submission" date="2018-08" db="EMBL/GenBank/DDBJ databases">
        <title>Aphanomyces genome sequencing and annotation.</title>
        <authorList>
            <person name="Minardi D."/>
            <person name="Oidtmann B."/>
            <person name="Van Der Giezen M."/>
            <person name="Studholme D.J."/>
        </authorList>
    </citation>
    <scope>NUCLEOTIDE SEQUENCE [LARGE SCALE GENOMIC DNA]</scope>
    <source>
        <strain evidence="3 4">Sv</strain>
    </source>
</reference>